<sequence length="972" mass="106214">MWLSRAMIAALDGSVIGLLIVNKLECREQTAACNRLYNNTPRNASRHAATARVRGGLTGGRRPAAASDRYHAIRAPCRPPPPPRRPRRPRRPAPPHSLLDPKFSRALDFKLRRLKEKEVLQANLRRPTRRARAAPLAGSMPCLAAPEPAIMTRSQPRVDLAPEAADASPSPGRGSRGRARRAASPGDAPRPRFVTTVKVGQFLPPPPQLAELLGLDSLYPAPAPPPERLVYSYASRPLAVAPRAKRPAEPRTDPGGAEPRAEPGGAKRAHVASVFGGVRALVAGVAGMRHMLEESTGSVAGGGGGGASNLMHDKRVVRGSTFAAHPHAAGDGVESAAARAARTRRRALARRAAAARLRPGTPPPAPGRRHHPIQTEYYLEELFDKGVEMEVGVQTDLFLDRPATPVYVPAKTGADAATQIYPGDLFDFDVEVQPILEVLVGKSAEQALAEVAQEEELAALREQQRRYQELRDAERAERQRLARQDTRLHQEKERRVAEARVARVAATEARERAAAATLVQGYVAELLPAVLAGLRDHGYLLERVHREVSDPRWYRPRGQLLPAVLAGLRDHGYLLERVHREVSDPRWYRPRGQLLPAVLAGLRDHGYLLERVHREVSDPRWYRPRGQLLPAVLAGLRDHGYLLERVHREVSDPRWYRPRGQLLPAVLAGLRDHGYLLERVHRGVDEEFMPWLADAVAYELESIITSRDVLTEIVRDVVEARSELYRAAGERDLERAEPEEPPSPPDDDHYGEEEQMGITLDSKLQWGPHVTAIAGRLSSAAFAVWKIRQLTDVATARRRGQPQPQPQPPQHVRASPQPVAGAGCRFAPPHGFAVNTQTRRGAGQHIAGAWPPPLGRRIVPTCPVASSSAGGVLSLPPPPTPRNALARTTLCNADLDIFFTLTVRGIELKLAPASALSGKLQINGITRSPERAAGRRPPAVGGRVRSDGRGTWTHGVNQTDSTARGDGTSAQP</sequence>
<evidence type="ECO:0000313" key="2">
    <source>
        <dbReference type="Proteomes" id="UP001064048"/>
    </source>
</evidence>
<reference evidence="1 2" key="1">
    <citation type="journal article" date="2022" name="Genome Biol. Evol.">
        <title>The Spruce Budworm Genome: Reconstructing the Evolutionary History of Antifreeze Proteins.</title>
        <authorList>
            <person name="Beliveau C."/>
            <person name="Gagne P."/>
            <person name="Picq S."/>
            <person name="Vernygora O."/>
            <person name="Keeling C.I."/>
            <person name="Pinkney K."/>
            <person name="Doucet D."/>
            <person name="Wen F."/>
            <person name="Johnston J.S."/>
            <person name="Maaroufi H."/>
            <person name="Boyle B."/>
            <person name="Laroche J."/>
            <person name="Dewar K."/>
            <person name="Juretic N."/>
            <person name="Blackburn G."/>
            <person name="Nisole A."/>
            <person name="Brunet B."/>
            <person name="Brandao M."/>
            <person name="Lumley L."/>
            <person name="Duan J."/>
            <person name="Quan G."/>
            <person name="Lucarotti C.J."/>
            <person name="Roe A.D."/>
            <person name="Sperling F.A.H."/>
            <person name="Levesque R.C."/>
            <person name="Cusson M."/>
        </authorList>
    </citation>
    <scope>NUCLEOTIDE SEQUENCE [LARGE SCALE GENOMIC DNA]</scope>
    <source>
        <strain evidence="1">Glfc:IPQL:Cfum</strain>
    </source>
</reference>
<dbReference type="Proteomes" id="UP001064048">
    <property type="component" value="Chromosome 12"/>
</dbReference>
<gene>
    <name evidence="1" type="ORF">MSG28_007229</name>
</gene>
<comment type="caution">
    <text evidence="1">The sequence shown here is derived from an EMBL/GenBank/DDBJ whole genome shotgun (WGS) entry which is preliminary data.</text>
</comment>
<protein>
    <submittedName>
        <fullName evidence="1">Uncharacterized protein</fullName>
    </submittedName>
</protein>
<proteinExistence type="predicted"/>
<name>A0ACC0JW52_CHOFU</name>
<evidence type="ECO:0000313" key="1">
    <source>
        <dbReference type="EMBL" id="KAI8428404.1"/>
    </source>
</evidence>
<keyword evidence="2" id="KW-1185">Reference proteome</keyword>
<accession>A0ACC0JW52</accession>
<dbReference type="EMBL" id="CM046112">
    <property type="protein sequence ID" value="KAI8428404.1"/>
    <property type="molecule type" value="Genomic_DNA"/>
</dbReference>
<organism evidence="1 2">
    <name type="scientific">Choristoneura fumiferana</name>
    <name type="common">Spruce budworm moth</name>
    <name type="synonym">Archips fumiferana</name>
    <dbReference type="NCBI Taxonomy" id="7141"/>
    <lineage>
        <taxon>Eukaryota</taxon>
        <taxon>Metazoa</taxon>
        <taxon>Ecdysozoa</taxon>
        <taxon>Arthropoda</taxon>
        <taxon>Hexapoda</taxon>
        <taxon>Insecta</taxon>
        <taxon>Pterygota</taxon>
        <taxon>Neoptera</taxon>
        <taxon>Endopterygota</taxon>
        <taxon>Lepidoptera</taxon>
        <taxon>Glossata</taxon>
        <taxon>Ditrysia</taxon>
        <taxon>Tortricoidea</taxon>
        <taxon>Tortricidae</taxon>
        <taxon>Tortricinae</taxon>
        <taxon>Choristoneura</taxon>
    </lineage>
</organism>